<protein>
    <submittedName>
        <fullName evidence="3">Tripartite tricarboxylate transporter TctB family protein</fullName>
    </submittedName>
</protein>
<keyword evidence="1" id="KW-0472">Membrane</keyword>
<feature type="transmembrane region" description="Helical" evidence="1">
    <location>
        <begin position="131"/>
        <end position="152"/>
    </location>
</feature>
<sequence>MSTREESLRKTDRTLFLESIAVMAFAATMYGVTHTFREVPPILAQGIQPTAFPRAILIIMFLLAATQAFQALKRPATEASSFGKKKPVPPLVFLTIVLLIAFAMLMPIVGTFPAMAVFLPGLAVLWGERRWILMGLSFAGFIGFAYGLFVLIMQVPLP</sequence>
<accession>A0ABT4ZGG3</accession>
<evidence type="ECO:0000259" key="2">
    <source>
        <dbReference type="Pfam" id="PF07331"/>
    </source>
</evidence>
<reference evidence="3" key="1">
    <citation type="submission" date="2022-12" db="EMBL/GenBank/DDBJ databases">
        <title>Paracoccus onchidii sp. nov., isolated from a marine invertebrate from the South China Sea.</title>
        <authorList>
            <person name="Xu S."/>
            <person name="Liu Z."/>
            <person name="Xu Y."/>
        </authorList>
    </citation>
    <scope>NUCLEOTIDE SEQUENCE</scope>
    <source>
        <strain evidence="3">Z330</strain>
    </source>
</reference>
<dbReference type="EMBL" id="JAQBIE010000016">
    <property type="protein sequence ID" value="MDB6178428.1"/>
    <property type="molecule type" value="Genomic_DNA"/>
</dbReference>
<keyword evidence="4" id="KW-1185">Reference proteome</keyword>
<evidence type="ECO:0000313" key="4">
    <source>
        <dbReference type="Proteomes" id="UP001165641"/>
    </source>
</evidence>
<dbReference type="Pfam" id="PF07331">
    <property type="entry name" value="TctB"/>
    <property type="match status" value="1"/>
</dbReference>
<gene>
    <name evidence="3" type="ORF">PAF17_13065</name>
</gene>
<keyword evidence="1" id="KW-0812">Transmembrane</keyword>
<feature type="transmembrane region" description="Helical" evidence="1">
    <location>
        <begin position="15"/>
        <end position="32"/>
    </location>
</feature>
<organism evidence="3 4">
    <name type="scientific">Paracoccus onchidii</name>
    <dbReference type="NCBI Taxonomy" id="3017813"/>
    <lineage>
        <taxon>Bacteria</taxon>
        <taxon>Pseudomonadati</taxon>
        <taxon>Pseudomonadota</taxon>
        <taxon>Alphaproteobacteria</taxon>
        <taxon>Rhodobacterales</taxon>
        <taxon>Paracoccaceae</taxon>
        <taxon>Paracoccus</taxon>
    </lineage>
</organism>
<comment type="caution">
    <text evidence="3">The sequence shown here is derived from an EMBL/GenBank/DDBJ whole genome shotgun (WGS) entry which is preliminary data.</text>
</comment>
<feature type="transmembrane region" description="Helical" evidence="1">
    <location>
        <begin position="92"/>
        <end position="119"/>
    </location>
</feature>
<proteinExistence type="predicted"/>
<evidence type="ECO:0000313" key="3">
    <source>
        <dbReference type="EMBL" id="MDB6178428.1"/>
    </source>
</evidence>
<feature type="domain" description="DUF1468" evidence="2">
    <location>
        <begin position="19"/>
        <end position="158"/>
    </location>
</feature>
<dbReference type="InterPro" id="IPR009936">
    <property type="entry name" value="DUF1468"/>
</dbReference>
<name>A0ABT4ZGG3_9RHOB</name>
<evidence type="ECO:0000256" key="1">
    <source>
        <dbReference type="SAM" id="Phobius"/>
    </source>
</evidence>
<dbReference type="RefSeq" id="WP_271889550.1">
    <property type="nucleotide sequence ID" value="NZ_JAQBIE010000016.1"/>
</dbReference>
<dbReference type="Proteomes" id="UP001165641">
    <property type="component" value="Unassembled WGS sequence"/>
</dbReference>
<keyword evidence="1" id="KW-1133">Transmembrane helix</keyword>
<feature type="transmembrane region" description="Helical" evidence="1">
    <location>
        <begin position="52"/>
        <end position="72"/>
    </location>
</feature>